<organism evidence="1">
    <name type="scientific">marine metagenome</name>
    <dbReference type="NCBI Taxonomy" id="408172"/>
    <lineage>
        <taxon>unclassified sequences</taxon>
        <taxon>metagenomes</taxon>
        <taxon>ecological metagenomes</taxon>
    </lineage>
</organism>
<sequence>MMEPGSQRVAIVTGSSSGIGLGIAVAFAKSGTRVVITGRETEACS</sequence>
<dbReference type="InterPro" id="IPR036291">
    <property type="entry name" value="NAD(P)-bd_dom_sf"/>
</dbReference>
<proteinExistence type="predicted"/>
<dbReference type="PANTHER" id="PTHR43975">
    <property type="entry name" value="ZGC:101858"/>
    <property type="match status" value="1"/>
</dbReference>
<dbReference type="Pfam" id="PF00106">
    <property type="entry name" value="adh_short"/>
    <property type="match status" value="1"/>
</dbReference>
<dbReference type="EMBL" id="UINC01070117">
    <property type="protein sequence ID" value="SVC04014.1"/>
    <property type="molecule type" value="Genomic_DNA"/>
</dbReference>
<dbReference type="AlphaFoldDB" id="A0A382IVY1"/>
<feature type="non-terminal residue" evidence="1">
    <location>
        <position position="45"/>
    </location>
</feature>
<evidence type="ECO:0000313" key="1">
    <source>
        <dbReference type="EMBL" id="SVC04014.1"/>
    </source>
</evidence>
<name>A0A382IVY1_9ZZZZ</name>
<dbReference type="Gene3D" id="3.40.50.720">
    <property type="entry name" value="NAD(P)-binding Rossmann-like Domain"/>
    <property type="match status" value="1"/>
</dbReference>
<accession>A0A382IVY1</accession>
<dbReference type="PANTHER" id="PTHR43975:SF2">
    <property type="entry name" value="EG:BACR7A4.14 PROTEIN-RELATED"/>
    <property type="match status" value="1"/>
</dbReference>
<dbReference type="InterPro" id="IPR002347">
    <property type="entry name" value="SDR_fam"/>
</dbReference>
<protein>
    <submittedName>
        <fullName evidence="1">Uncharacterized protein</fullName>
    </submittedName>
</protein>
<reference evidence="1" key="1">
    <citation type="submission" date="2018-05" db="EMBL/GenBank/DDBJ databases">
        <authorList>
            <person name="Lanie J.A."/>
            <person name="Ng W.-L."/>
            <person name="Kazmierczak K.M."/>
            <person name="Andrzejewski T.M."/>
            <person name="Davidsen T.M."/>
            <person name="Wayne K.J."/>
            <person name="Tettelin H."/>
            <person name="Glass J.I."/>
            <person name="Rusch D."/>
            <person name="Podicherti R."/>
            <person name="Tsui H.-C.T."/>
            <person name="Winkler M.E."/>
        </authorList>
    </citation>
    <scope>NUCLEOTIDE SEQUENCE</scope>
</reference>
<dbReference type="SUPFAM" id="SSF51735">
    <property type="entry name" value="NAD(P)-binding Rossmann-fold domains"/>
    <property type="match status" value="1"/>
</dbReference>
<gene>
    <name evidence="1" type="ORF">METZ01_LOCUS256868</name>
</gene>